<feature type="compositionally biased region" description="Low complexity" evidence="1">
    <location>
        <begin position="138"/>
        <end position="147"/>
    </location>
</feature>
<organism evidence="2 3">
    <name type="scientific">Hibiscus sabdariffa</name>
    <name type="common">roselle</name>
    <dbReference type="NCBI Taxonomy" id="183260"/>
    <lineage>
        <taxon>Eukaryota</taxon>
        <taxon>Viridiplantae</taxon>
        <taxon>Streptophyta</taxon>
        <taxon>Embryophyta</taxon>
        <taxon>Tracheophyta</taxon>
        <taxon>Spermatophyta</taxon>
        <taxon>Magnoliopsida</taxon>
        <taxon>eudicotyledons</taxon>
        <taxon>Gunneridae</taxon>
        <taxon>Pentapetalae</taxon>
        <taxon>rosids</taxon>
        <taxon>malvids</taxon>
        <taxon>Malvales</taxon>
        <taxon>Malvaceae</taxon>
        <taxon>Malvoideae</taxon>
        <taxon>Hibiscus</taxon>
    </lineage>
</organism>
<feature type="region of interest" description="Disordered" evidence="1">
    <location>
        <begin position="122"/>
        <end position="147"/>
    </location>
</feature>
<reference evidence="2 3" key="1">
    <citation type="journal article" date="2024" name="G3 (Bethesda)">
        <title>Genome assembly of Hibiscus sabdariffa L. provides insights into metabolisms of medicinal natural products.</title>
        <authorList>
            <person name="Kim T."/>
        </authorList>
    </citation>
    <scope>NUCLEOTIDE SEQUENCE [LARGE SCALE GENOMIC DNA]</scope>
    <source>
        <strain evidence="2">TK-2024</strain>
        <tissue evidence="2">Old leaves</tissue>
    </source>
</reference>
<comment type="caution">
    <text evidence="2">The sequence shown here is derived from an EMBL/GenBank/DDBJ whole genome shotgun (WGS) entry which is preliminary data.</text>
</comment>
<feature type="region of interest" description="Disordered" evidence="1">
    <location>
        <begin position="159"/>
        <end position="217"/>
    </location>
</feature>
<dbReference type="PANTHER" id="PTHR35486:SF1">
    <property type="entry name" value="OS02G0689500 PROTEIN"/>
    <property type="match status" value="1"/>
</dbReference>
<evidence type="ECO:0000256" key="1">
    <source>
        <dbReference type="SAM" id="MobiDB-lite"/>
    </source>
</evidence>
<accession>A0ABR2QCT4</accession>
<dbReference type="Proteomes" id="UP001396334">
    <property type="component" value="Unassembled WGS sequence"/>
</dbReference>
<evidence type="ECO:0000313" key="2">
    <source>
        <dbReference type="EMBL" id="KAK8998453.1"/>
    </source>
</evidence>
<proteinExistence type="predicted"/>
<protein>
    <submittedName>
        <fullName evidence="2">Uncharacterized protein</fullName>
    </submittedName>
</protein>
<keyword evidence="3" id="KW-1185">Reference proteome</keyword>
<dbReference type="EMBL" id="JBBPBN010000041">
    <property type="protein sequence ID" value="KAK8998453.1"/>
    <property type="molecule type" value="Genomic_DNA"/>
</dbReference>
<evidence type="ECO:0000313" key="3">
    <source>
        <dbReference type="Proteomes" id="UP001396334"/>
    </source>
</evidence>
<dbReference type="PANTHER" id="PTHR35486">
    <property type="entry name" value="EXPRESSED PROTEIN"/>
    <property type="match status" value="1"/>
</dbReference>
<feature type="region of interest" description="Disordered" evidence="1">
    <location>
        <begin position="38"/>
        <end position="67"/>
    </location>
</feature>
<sequence length="296" mass="32646">MRCKEHLTDLSSSLGVCATCLRQRLLVVLAAQAQLARAAESRRKPDPQPPLIFPRSVSPYVSRRKSEDGGANWIHNQRFYSTPQVGPTHGTASTGDFEAARSFKKKNRFSLFSDLFRSRSEKFNSDPSVHFQRDSSDEPSSSSSSPSLFSSIFAVRRKKKQSSRTTRVEEFGQFGPGDRKPCRLTDRGMSPAIEADSGGECDRLPPGISLEASPQWKRTPKAARRARNSSGMAFCLSPLVRASPNRHWNQKGGLPPDMSFTGDGRSSMKPQLGTAAGYPANRSRKLADMGTVNYKC</sequence>
<name>A0ABR2QCT4_9ROSI</name>
<gene>
    <name evidence="2" type="ORF">V6N11_083842</name>
</gene>
<feature type="compositionally biased region" description="Basic and acidic residues" evidence="1">
    <location>
        <begin position="177"/>
        <end position="186"/>
    </location>
</feature>